<dbReference type="GO" id="GO:0005794">
    <property type="term" value="C:Golgi apparatus"/>
    <property type="evidence" value="ECO:0007669"/>
    <property type="project" value="UniProtKB-SubCell"/>
</dbReference>
<keyword evidence="8" id="KW-1185">Reference proteome</keyword>
<evidence type="ECO:0000256" key="1">
    <source>
        <dbReference type="ARBA" id="ARBA00022448"/>
    </source>
</evidence>
<dbReference type="InterPro" id="IPR007233">
    <property type="entry name" value="TRAPPC"/>
</dbReference>
<dbReference type="Proteomes" id="UP000549394">
    <property type="component" value="Unassembled WGS sequence"/>
</dbReference>
<dbReference type="Gene3D" id="3.30.450.70">
    <property type="match status" value="1"/>
</dbReference>
<evidence type="ECO:0000313" key="8">
    <source>
        <dbReference type="Proteomes" id="UP000549394"/>
    </source>
</evidence>
<protein>
    <recommendedName>
        <fullName evidence="6">Trafficking protein particle complex subunit</fullName>
    </recommendedName>
</protein>
<keyword evidence="2 6" id="KW-0256">Endoplasmic reticulum</keyword>
<dbReference type="AlphaFoldDB" id="A0A7I8W2G7"/>
<sequence>MIFNLYIYDRSGTCLFYHEWNRQKQVDVSREEDFKLMYGMTFSLKSFCNRISPTDPNIGFTSFKTSQYKLHFYETPSGLKFIMTTDLQIQGDIRFLMHTLYKDVFVEYAIRDPECELNKPIKSKLFSEKLNEFIQKQPQFGNIAQTALSSIVK</sequence>
<dbReference type="Pfam" id="PF04099">
    <property type="entry name" value="Sybindin"/>
    <property type="match status" value="1"/>
</dbReference>
<dbReference type="SUPFAM" id="SSF64356">
    <property type="entry name" value="SNARE-like"/>
    <property type="match status" value="1"/>
</dbReference>
<comment type="caution">
    <text evidence="7">The sequence shown here is derived from an EMBL/GenBank/DDBJ whole genome shotgun (WGS) entry which is preliminary data.</text>
</comment>
<evidence type="ECO:0000256" key="3">
    <source>
        <dbReference type="ARBA" id="ARBA00022892"/>
    </source>
</evidence>
<comment type="similarity">
    <text evidence="5">Belongs to the TRAPP small subunits family. BET5 subfamily.</text>
</comment>
<dbReference type="SMART" id="SM01399">
    <property type="entry name" value="Sybindin"/>
    <property type="match status" value="1"/>
</dbReference>
<dbReference type="EMBL" id="CAJFCJ010000016">
    <property type="protein sequence ID" value="CAD5122076.1"/>
    <property type="molecule type" value="Genomic_DNA"/>
</dbReference>
<dbReference type="PANTHER" id="PTHR23249:SF16">
    <property type="entry name" value="TRAFFICKING PROTEIN PARTICLE COMPLEX SUBUNIT 1"/>
    <property type="match status" value="1"/>
</dbReference>
<dbReference type="GO" id="GO:0030008">
    <property type="term" value="C:TRAPP complex"/>
    <property type="evidence" value="ECO:0007669"/>
    <property type="project" value="UniProtKB-UniRule"/>
</dbReference>
<dbReference type="GO" id="GO:0006888">
    <property type="term" value="P:endoplasmic reticulum to Golgi vesicle-mediated transport"/>
    <property type="evidence" value="ECO:0007669"/>
    <property type="project" value="UniProtKB-UniRule"/>
</dbReference>
<evidence type="ECO:0000313" key="7">
    <source>
        <dbReference type="EMBL" id="CAD5122076.1"/>
    </source>
</evidence>
<keyword evidence="3 6" id="KW-0931">ER-Golgi transport</keyword>
<name>A0A7I8W2G7_9ANNE</name>
<dbReference type="CDD" id="cd14855">
    <property type="entry name" value="TRAPPC1_MUM2"/>
    <property type="match status" value="1"/>
</dbReference>
<dbReference type="GO" id="GO:0005783">
    <property type="term" value="C:endoplasmic reticulum"/>
    <property type="evidence" value="ECO:0007669"/>
    <property type="project" value="UniProtKB-SubCell"/>
</dbReference>
<comment type="subunit">
    <text evidence="6">Part of the multisubunit transport protein particle (TRAPP) complex.</text>
</comment>
<evidence type="ECO:0000256" key="4">
    <source>
        <dbReference type="ARBA" id="ARBA00023034"/>
    </source>
</evidence>
<keyword evidence="4 6" id="KW-0333">Golgi apparatus</keyword>
<dbReference type="InterPro" id="IPR011012">
    <property type="entry name" value="Longin-like_dom_sf"/>
</dbReference>
<dbReference type="PANTHER" id="PTHR23249">
    <property type="entry name" value="TRAFFICKING PROTEIN PARTICLE COMPLEX SUBUNIT"/>
    <property type="match status" value="1"/>
</dbReference>
<keyword evidence="1 6" id="KW-0813">Transport</keyword>
<gene>
    <name evidence="7" type="ORF">DGYR_LOCUS9930</name>
</gene>
<evidence type="ECO:0000256" key="2">
    <source>
        <dbReference type="ARBA" id="ARBA00022824"/>
    </source>
</evidence>
<dbReference type="OrthoDB" id="246406at2759"/>
<proteinExistence type="inferred from homology"/>
<evidence type="ECO:0000256" key="6">
    <source>
        <dbReference type="RuleBase" id="RU366065"/>
    </source>
</evidence>
<accession>A0A7I8W2G7</accession>
<evidence type="ECO:0000256" key="5">
    <source>
        <dbReference type="ARBA" id="ARBA00038167"/>
    </source>
</evidence>
<comment type="subcellular location">
    <subcellularLocation>
        <location evidence="6">Endoplasmic reticulum</location>
    </subcellularLocation>
    <subcellularLocation>
        <location evidence="6">Golgi apparatus</location>
        <location evidence="6">cis-Golgi network</location>
    </subcellularLocation>
</comment>
<organism evidence="7 8">
    <name type="scientific">Dimorphilus gyrociliatus</name>
    <dbReference type="NCBI Taxonomy" id="2664684"/>
    <lineage>
        <taxon>Eukaryota</taxon>
        <taxon>Metazoa</taxon>
        <taxon>Spiralia</taxon>
        <taxon>Lophotrochozoa</taxon>
        <taxon>Annelida</taxon>
        <taxon>Polychaeta</taxon>
        <taxon>Polychaeta incertae sedis</taxon>
        <taxon>Dinophilidae</taxon>
        <taxon>Dimorphilus</taxon>
    </lineage>
</organism>
<reference evidence="7 8" key="1">
    <citation type="submission" date="2020-08" db="EMBL/GenBank/DDBJ databases">
        <authorList>
            <person name="Hejnol A."/>
        </authorList>
    </citation>
    <scope>NUCLEOTIDE SEQUENCE [LARGE SCALE GENOMIC DNA]</scope>
</reference>